<keyword evidence="10" id="KW-0934">Plastid</keyword>
<dbReference type="GO" id="GO:0000428">
    <property type="term" value="C:DNA-directed RNA polymerase complex"/>
    <property type="evidence" value="ECO:0007669"/>
    <property type="project" value="UniProtKB-KW"/>
</dbReference>
<dbReference type="Gene3D" id="1.10.274.100">
    <property type="entry name" value="RNA polymerase Rpb1, domain 3"/>
    <property type="match status" value="1"/>
</dbReference>
<dbReference type="InterPro" id="IPR012756">
    <property type="entry name" value="DNA-dir_RpoC2_beta_pp"/>
</dbReference>
<gene>
    <name evidence="10" type="primary">rpoC2</name>
</gene>
<dbReference type="InterPro" id="IPR045867">
    <property type="entry name" value="DNA-dir_RpoC_beta_prime"/>
</dbReference>
<feature type="domain" description="RNA polymerase Rpb1" evidence="8">
    <location>
        <begin position="184"/>
        <end position="389"/>
    </location>
</feature>
<geneLocation type="chloroplast" evidence="10"/>
<dbReference type="Pfam" id="PF04998">
    <property type="entry name" value="RNA_pol_Rpb1_5"/>
    <property type="match status" value="2"/>
</dbReference>
<dbReference type="GO" id="GO:0006351">
    <property type="term" value="P:DNA-templated transcription"/>
    <property type="evidence" value="ECO:0007669"/>
    <property type="project" value="InterPro"/>
</dbReference>
<dbReference type="InterPro" id="IPR038120">
    <property type="entry name" value="Rpb1_funnel_sf"/>
</dbReference>
<dbReference type="PANTHER" id="PTHR19376">
    <property type="entry name" value="DNA-DIRECTED RNA POLYMERASE"/>
    <property type="match status" value="1"/>
</dbReference>
<dbReference type="Gene3D" id="1.10.1790.20">
    <property type="match status" value="1"/>
</dbReference>
<evidence type="ECO:0000256" key="2">
    <source>
        <dbReference type="ARBA" id="ARBA00022478"/>
    </source>
</evidence>
<evidence type="ECO:0000256" key="3">
    <source>
        <dbReference type="ARBA" id="ARBA00022679"/>
    </source>
</evidence>
<feature type="domain" description="RNA polymerase Rpb1" evidence="8">
    <location>
        <begin position="936"/>
        <end position="980"/>
    </location>
</feature>
<evidence type="ECO:0000256" key="4">
    <source>
        <dbReference type="ARBA" id="ARBA00022695"/>
    </source>
</evidence>
<keyword evidence="7" id="KW-0804">Transcription</keyword>
<evidence type="ECO:0000259" key="9">
    <source>
        <dbReference type="Pfam" id="PF05000"/>
    </source>
</evidence>
<evidence type="ECO:0000256" key="7">
    <source>
        <dbReference type="ARBA" id="ARBA00023163"/>
    </source>
</evidence>
<dbReference type="EMBL" id="KU646497">
    <property type="protein sequence ID" value="ANI26060.1"/>
    <property type="molecule type" value="Genomic_DNA"/>
</dbReference>
<dbReference type="InterPro" id="IPR042102">
    <property type="entry name" value="RNA_pol_Rpb1_3_sf"/>
</dbReference>
<evidence type="ECO:0000256" key="6">
    <source>
        <dbReference type="ARBA" id="ARBA00022833"/>
    </source>
</evidence>
<keyword evidence="3" id="KW-0808">Transferase</keyword>
<evidence type="ECO:0000259" key="8">
    <source>
        <dbReference type="Pfam" id="PF04998"/>
    </source>
</evidence>
<dbReference type="GO" id="GO:0003677">
    <property type="term" value="F:DNA binding"/>
    <property type="evidence" value="ECO:0007669"/>
    <property type="project" value="InterPro"/>
</dbReference>
<accession>A0A191T6N6</accession>
<protein>
    <recommendedName>
        <fullName evidence="1">DNA-directed RNA polymerase</fullName>
        <ecNumber evidence="1">2.7.7.6</ecNumber>
    </recommendedName>
</protein>
<dbReference type="Gene3D" id="1.10.132.30">
    <property type="match status" value="1"/>
</dbReference>
<keyword evidence="6" id="KW-0862">Zinc</keyword>
<dbReference type="Pfam" id="PF05000">
    <property type="entry name" value="RNA_pol_Rpb1_4"/>
    <property type="match status" value="1"/>
</dbReference>
<proteinExistence type="predicted"/>
<dbReference type="GO" id="GO:0046872">
    <property type="term" value="F:metal ion binding"/>
    <property type="evidence" value="ECO:0007669"/>
    <property type="project" value="UniProtKB-KW"/>
</dbReference>
<name>A0A191T6N6_9VIRI</name>
<dbReference type="GO" id="GO:0003899">
    <property type="term" value="F:DNA-directed RNA polymerase activity"/>
    <property type="evidence" value="ECO:0007669"/>
    <property type="project" value="UniProtKB-EC"/>
</dbReference>
<dbReference type="AlphaFoldDB" id="A0A191T6N6"/>
<feature type="domain" description="RNA polymerase Rpb1" evidence="9">
    <location>
        <begin position="105"/>
        <end position="182"/>
    </location>
</feature>
<keyword evidence="10" id="KW-0150">Chloroplast</keyword>
<organism evidence="10">
    <name type="scientific">Klebsormidium sp. SAG 51.86</name>
    <dbReference type="NCBI Taxonomy" id="1856625"/>
    <lineage>
        <taxon>Eukaryota</taxon>
        <taxon>Viridiplantae</taxon>
        <taxon>Streptophyta</taxon>
        <taxon>Klebsormidiophyceae</taxon>
        <taxon>Klebsormidiales</taxon>
        <taxon>Klebsormidiaceae</taxon>
        <taxon>Klebsormidium</taxon>
    </lineage>
</organism>
<evidence type="ECO:0000256" key="5">
    <source>
        <dbReference type="ARBA" id="ARBA00022723"/>
    </source>
</evidence>
<dbReference type="CDD" id="cd02655">
    <property type="entry name" value="RNAP_beta'_C"/>
    <property type="match status" value="1"/>
</dbReference>
<reference evidence="10" key="1">
    <citation type="journal article" date="2016" name="Front. Plant Sci.">
        <title>Comparative Chloroplast Genome Analyses of Streptophyte Green Algae Uncover Major Structural Alterations in the Klebsormidiophyceae, Coleochaetophyceae and Zygnematophyceae.</title>
        <authorList>
            <person name="Lemieux C."/>
            <person name="Otis C."/>
            <person name="Turmel M."/>
        </authorList>
    </citation>
    <scope>NUCLEOTIDE SEQUENCE</scope>
</reference>
<keyword evidence="2" id="KW-0240">DNA-directed RNA polymerase</keyword>
<dbReference type="InterPro" id="IPR007083">
    <property type="entry name" value="RNA_pol_Rpb1_4"/>
</dbReference>
<evidence type="ECO:0000313" key="10">
    <source>
        <dbReference type="EMBL" id="ANI26060.1"/>
    </source>
</evidence>
<evidence type="ECO:0000256" key="1">
    <source>
        <dbReference type="ARBA" id="ARBA00012418"/>
    </source>
</evidence>
<sequence>MENQIIQLKKRNKYHNERIVINQEIDKSSLKALIANLTLEESGTQPVAERLDRLKWLGFHHATQFGTSLSIEDLWMPYAKEWLIQDAEYEERNSENSLEKADMDAVERLRALIDTWSRTGESLKKEMILTFQSLDPFNPIFMMAFSGARGNWSQVHQLLGMRGLMSDPQGQIIDLPIRSNFREGLSVTEYIISCYGARKGVVDTAVRTATSGYLTRRLVDVAQHVIVRSSDCHTSSGFWIEALRETKQRKTGYHSFRRTYLTLGHRLVGRVLAQDIRFDSKLLAGCGDDIGNNLANFLSSIFSQKIQLRSPFTCAQARSICQCCYGWNLAQGNLVTIGEAVGIVAAQSIGEPGTQLTMRTFHTGGVFSGEVAEQVRAPFNGFVYFDPDRAKRVHRFGGDENRQAWLTQEPLEILVLGTQALALQVPSLTLISLQPGQAVLSRQVIAEIRSSLLTFTETANKIIHADLNGQVFLQKGNRLEAIHNDLLFEKEKNDSRLSRERMTSLRQEVRAWVMSAQELRFSKQRQTFGLYKLNDMIQAGAILQNKIISFSKPPGTLSFEFATSTATFKCSDTVSSNHFPFIERWGSLCFFSNGSKKESISTKKSSLLSSFLSIRTTKKISFTRSKWNCLDLVSYKNHKTIVRWPPDVVRAKFQMREVDSSFSATSLCSCPVFPQDERKRHGHVFLLQTFFTKNTGSFLQKVGIYDQHWTQLLLRNEDYVGLYPWNRGITLEKGLSPWAHGTFIQSGDTANIWFPRQTRGLLYKLGYKNTEGSLLIDNLGNWRLDGNWNVYLLKPILVPSIGLQALYSQLGAWILPRKLPFYSSNTVKTFSGHVTKIYANYLILRHGIPYLANPGTVLFQGPGSSICQGEPLIGLVYTRPKTADIVQGLPKVERLLEARISHPLVHYAKELFYRLFQANYQRCFQKDKDPKSLVYTEANIEKAQAFLLDAVQEVYQSQKVGISDRHLELIVRQMTSLVIVNGNREIRNQPGDIARHRQTFSYSKILTSPVPTHPLILGITRAALTTESFLSEAGFQETSRVLARSASRGRIDWLRGIKGRVMIGELIPAGTGVLSISPLFLSPIALKDKKQLWYDSNQSLLNSKDSILDLVLSIQKTIPESEL</sequence>
<keyword evidence="5" id="KW-0479">Metal-binding</keyword>
<dbReference type="PANTHER" id="PTHR19376:SF68">
    <property type="entry name" value="DNA-DIRECTED RNA POLYMERASE SUBUNIT BETA"/>
    <property type="match status" value="1"/>
</dbReference>
<dbReference type="NCBIfam" id="TIGR02388">
    <property type="entry name" value="rpoC2_cyan"/>
    <property type="match status" value="1"/>
</dbReference>
<dbReference type="InterPro" id="IPR007081">
    <property type="entry name" value="RNA_pol_Rpb1_5"/>
</dbReference>
<keyword evidence="4" id="KW-0548">Nucleotidyltransferase</keyword>
<dbReference type="SUPFAM" id="SSF64484">
    <property type="entry name" value="beta and beta-prime subunits of DNA dependent RNA-polymerase"/>
    <property type="match status" value="1"/>
</dbReference>
<dbReference type="Gene3D" id="1.10.150.390">
    <property type="match status" value="1"/>
</dbReference>
<dbReference type="EC" id="2.7.7.6" evidence="1"/>